<dbReference type="PRINTS" id="PR00778">
    <property type="entry name" value="HTHARSR"/>
</dbReference>
<sequence length="94" mass="10325">MSDLCKEIAKMGKGIGNENRYRILETLMKGPRTVGEVAKKVGLPQPAVSQHLKALKSANLVEDARQGQEVLYSVNVIYMATLLKKLAADLSKKK</sequence>
<comment type="caution">
    <text evidence="5">The sequence shown here is derived from an EMBL/GenBank/DDBJ whole genome shotgun (WGS) entry which is preliminary data.</text>
</comment>
<keyword evidence="2" id="KW-0238">DNA-binding</keyword>
<dbReference type="Pfam" id="PF01022">
    <property type="entry name" value="HTH_5"/>
    <property type="match status" value="1"/>
</dbReference>
<proteinExistence type="predicted"/>
<dbReference type="EMBL" id="MHSH01000036">
    <property type="protein sequence ID" value="OHA41203.1"/>
    <property type="molecule type" value="Genomic_DNA"/>
</dbReference>
<dbReference type="PANTHER" id="PTHR33154:SF33">
    <property type="entry name" value="TRANSCRIPTIONAL REPRESSOR SDPR"/>
    <property type="match status" value="1"/>
</dbReference>
<name>A0A1G2NYV3_9BACT</name>
<dbReference type="SUPFAM" id="SSF46785">
    <property type="entry name" value="Winged helix' DNA-binding domain"/>
    <property type="match status" value="1"/>
</dbReference>
<evidence type="ECO:0000313" key="6">
    <source>
        <dbReference type="Proteomes" id="UP000176429"/>
    </source>
</evidence>
<dbReference type="GO" id="GO:0003700">
    <property type="term" value="F:DNA-binding transcription factor activity"/>
    <property type="evidence" value="ECO:0007669"/>
    <property type="project" value="InterPro"/>
</dbReference>
<dbReference type="NCBIfam" id="NF033788">
    <property type="entry name" value="HTH_metalloreg"/>
    <property type="match status" value="1"/>
</dbReference>
<evidence type="ECO:0000256" key="3">
    <source>
        <dbReference type="ARBA" id="ARBA00023163"/>
    </source>
</evidence>
<feature type="domain" description="HTH arsR-type" evidence="4">
    <location>
        <begin position="1"/>
        <end position="94"/>
    </location>
</feature>
<evidence type="ECO:0000313" key="5">
    <source>
        <dbReference type="EMBL" id="OHA41203.1"/>
    </source>
</evidence>
<organism evidence="5 6">
    <name type="scientific">Candidatus Taylorbacteria bacterium RIFCSPLOWO2_02_FULL_46_40</name>
    <dbReference type="NCBI Taxonomy" id="1802329"/>
    <lineage>
        <taxon>Bacteria</taxon>
        <taxon>Candidatus Tayloriibacteriota</taxon>
    </lineage>
</organism>
<dbReference type="PANTHER" id="PTHR33154">
    <property type="entry name" value="TRANSCRIPTIONAL REGULATOR, ARSR FAMILY"/>
    <property type="match status" value="1"/>
</dbReference>
<dbReference type="InterPro" id="IPR051081">
    <property type="entry name" value="HTH_MetalResp_TranReg"/>
</dbReference>
<dbReference type="InterPro" id="IPR036388">
    <property type="entry name" value="WH-like_DNA-bd_sf"/>
</dbReference>
<dbReference type="InterPro" id="IPR011991">
    <property type="entry name" value="ArsR-like_HTH"/>
</dbReference>
<dbReference type="Proteomes" id="UP000176429">
    <property type="component" value="Unassembled WGS sequence"/>
</dbReference>
<evidence type="ECO:0000256" key="1">
    <source>
        <dbReference type="ARBA" id="ARBA00023015"/>
    </source>
</evidence>
<dbReference type="Gene3D" id="1.10.10.10">
    <property type="entry name" value="Winged helix-like DNA-binding domain superfamily/Winged helix DNA-binding domain"/>
    <property type="match status" value="1"/>
</dbReference>
<dbReference type="InterPro" id="IPR001845">
    <property type="entry name" value="HTH_ArsR_DNA-bd_dom"/>
</dbReference>
<evidence type="ECO:0000259" key="4">
    <source>
        <dbReference type="PROSITE" id="PS50987"/>
    </source>
</evidence>
<gene>
    <name evidence="5" type="ORF">A3H68_02020</name>
</gene>
<dbReference type="PROSITE" id="PS50987">
    <property type="entry name" value="HTH_ARSR_2"/>
    <property type="match status" value="1"/>
</dbReference>
<evidence type="ECO:0000256" key="2">
    <source>
        <dbReference type="ARBA" id="ARBA00023125"/>
    </source>
</evidence>
<dbReference type="GO" id="GO:0003677">
    <property type="term" value="F:DNA binding"/>
    <property type="evidence" value="ECO:0007669"/>
    <property type="project" value="UniProtKB-KW"/>
</dbReference>
<dbReference type="InterPro" id="IPR036390">
    <property type="entry name" value="WH_DNA-bd_sf"/>
</dbReference>
<keyword evidence="1" id="KW-0805">Transcription regulation</keyword>
<protein>
    <recommendedName>
        <fullName evidence="4">HTH arsR-type domain-containing protein</fullName>
    </recommendedName>
</protein>
<dbReference type="SMART" id="SM00418">
    <property type="entry name" value="HTH_ARSR"/>
    <property type="match status" value="1"/>
</dbReference>
<dbReference type="CDD" id="cd00090">
    <property type="entry name" value="HTH_ARSR"/>
    <property type="match status" value="1"/>
</dbReference>
<dbReference type="AlphaFoldDB" id="A0A1G2NYV3"/>
<reference evidence="5 6" key="1">
    <citation type="journal article" date="2016" name="Nat. Commun.">
        <title>Thousands of microbial genomes shed light on interconnected biogeochemical processes in an aquifer system.</title>
        <authorList>
            <person name="Anantharaman K."/>
            <person name="Brown C.T."/>
            <person name="Hug L.A."/>
            <person name="Sharon I."/>
            <person name="Castelle C.J."/>
            <person name="Probst A.J."/>
            <person name="Thomas B.C."/>
            <person name="Singh A."/>
            <person name="Wilkins M.J."/>
            <person name="Karaoz U."/>
            <person name="Brodie E.L."/>
            <person name="Williams K.H."/>
            <person name="Hubbard S.S."/>
            <person name="Banfield J.F."/>
        </authorList>
    </citation>
    <scope>NUCLEOTIDE SEQUENCE [LARGE SCALE GENOMIC DNA]</scope>
</reference>
<keyword evidence="3" id="KW-0804">Transcription</keyword>
<accession>A0A1G2NYV3</accession>